<keyword evidence="2" id="KW-0349">Heme</keyword>
<dbReference type="Pfam" id="PF00067">
    <property type="entry name" value="p450"/>
    <property type="match status" value="1"/>
</dbReference>
<protein>
    <submittedName>
        <fullName evidence="3">Cytochrome P450</fullName>
    </submittedName>
</protein>
<dbReference type="PRINTS" id="PR00359">
    <property type="entry name" value="BP450"/>
</dbReference>
<dbReference type="InterPro" id="IPR001128">
    <property type="entry name" value="Cyt_P450"/>
</dbReference>
<dbReference type="InterPro" id="IPR036396">
    <property type="entry name" value="Cyt_P450_sf"/>
</dbReference>
<keyword evidence="2" id="KW-0560">Oxidoreductase</keyword>
<evidence type="ECO:0000313" key="3">
    <source>
        <dbReference type="EMBL" id="GAA0318796.1"/>
    </source>
</evidence>
<dbReference type="PROSITE" id="PS00086">
    <property type="entry name" value="CYTOCHROME_P450"/>
    <property type="match status" value="1"/>
</dbReference>
<dbReference type="PANTHER" id="PTHR46696">
    <property type="entry name" value="P450, PUTATIVE (EUROFUNG)-RELATED"/>
    <property type="match status" value="1"/>
</dbReference>
<dbReference type="NCBIfam" id="TIGR04458">
    <property type="entry name" value="CYP450_TxtE"/>
    <property type="match status" value="1"/>
</dbReference>
<dbReference type="InterPro" id="IPR031023">
    <property type="entry name" value="CYP450_TxtE"/>
</dbReference>
<dbReference type="InterPro" id="IPR002397">
    <property type="entry name" value="Cyt_P450_B"/>
</dbReference>
<dbReference type="SUPFAM" id="SSF48264">
    <property type="entry name" value="Cytochrome P450"/>
    <property type="match status" value="1"/>
</dbReference>
<evidence type="ECO:0000313" key="4">
    <source>
        <dbReference type="Proteomes" id="UP001501867"/>
    </source>
</evidence>
<comment type="similarity">
    <text evidence="1 2">Belongs to the cytochrome P450 family.</text>
</comment>
<keyword evidence="4" id="KW-1185">Reference proteome</keyword>
<organism evidence="3 4">
    <name type="scientific">Streptomyces polychromogenes</name>
    <dbReference type="NCBI Taxonomy" id="67342"/>
    <lineage>
        <taxon>Bacteria</taxon>
        <taxon>Bacillati</taxon>
        <taxon>Actinomycetota</taxon>
        <taxon>Actinomycetes</taxon>
        <taxon>Kitasatosporales</taxon>
        <taxon>Streptomycetaceae</taxon>
        <taxon>Streptomyces</taxon>
    </lineage>
</organism>
<dbReference type="InterPro" id="IPR017972">
    <property type="entry name" value="Cyt_P450_CS"/>
</dbReference>
<name>A0ABN0VW46_9ACTN</name>
<gene>
    <name evidence="3" type="ORF">GCM10010302_67330</name>
</gene>
<comment type="caution">
    <text evidence="3">The sequence shown here is derived from an EMBL/GenBank/DDBJ whole genome shotgun (WGS) entry which is preliminary data.</text>
</comment>
<evidence type="ECO:0000256" key="2">
    <source>
        <dbReference type="RuleBase" id="RU000461"/>
    </source>
</evidence>
<sequence length="406" mass="44687">MTPPSPLTDPDIVPDPYPVYAGLAAREPVHWCAGLNAWAVMRYADCADALKDPRLKAERMGEVLAAKFPGQPLPPDNIYHRFTRNVMMYTDPPLHDALRRSTRAGFTRSAHEHYDRVIRRVAADVVAALPAGTTEIDAVPALAALLPVRSAVHAFGVPEEDLGFVIPCVETLMTYWSGPQEQPVELDRLLGLLTELHTYAAELLDGKRGEVLPDTVIARLAASQDDQAGTTREQTVHQLVLLFIALFAPTTPGSLSSGMLAFARNPRQVERFLADPACVENTANEIVRYNASNQFTWRVTTTDVDLGGVRIRAGQNVALFLGAANRDPGVFERPDAFDLDRPNSARQLSFGIGVHSCLGRQIAALQLKWFFVALLGRFPGLRPAGEPLWNENLEFRSLRSLPLSLR</sequence>
<accession>A0ABN0VW46</accession>
<keyword evidence="2" id="KW-0503">Monooxygenase</keyword>
<dbReference type="EMBL" id="BAAABV010000028">
    <property type="protein sequence ID" value="GAA0318796.1"/>
    <property type="molecule type" value="Genomic_DNA"/>
</dbReference>
<keyword evidence="2" id="KW-0479">Metal-binding</keyword>
<proteinExistence type="inferred from homology"/>
<dbReference type="Proteomes" id="UP001501867">
    <property type="component" value="Unassembled WGS sequence"/>
</dbReference>
<reference evidence="3 4" key="1">
    <citation type="journal article" date="2019" name="Int. J. Syst. Evol. Microbiol.">
        <title>The Global Catalogue of Microorganisms (GCM) 10K type strain sequencing project: providing services to taxonomists for standard genome sequencing and annotation.</title>
        <authorList>
            <consortium name="The Broad Institute Genomics Platform"/>
            <consortium name="The Broad Institute Genome Sequencing Center for Infectious Disease"/>
            <person name="Wu L."/>
            <person name="Ma J."/>
        </authorList>
    </citation>
    <scope>NUCLEOTIDE SEQUENCE [LARGE SCALE GENOMIC DNA]</scope>
    <source>
        <strain evidence="3 4">JCM 4505</strain>
    </source>
</reference>
<dbReference type="Gene3D" id="1.10.630.10">
    <property type="entry name" value="Cytochrome P450"/>
    <property type="match status" value="1"/>
</dbReference>
<keyword evidence="2" id="KW-0408">Iron</keyword>
<evidence type="ECO:0000256" key="1">
    <source>
        <dbReference type="ARBA" id="ARBA00010617"/>
    </source>
</evidence>
<dbReference type="PANTHER" id="PTHR46696:SF1">
    <property type="entry name" value="CYTOCHROME P450 YJIB-RELATED"/>
    <property type="match status" value="1"/>
</dbReference>
<dbReference type="RefSeq" id="WP_344167741.1">
    <property type="nucleotide sequence ID" value="NZ_BAAABV010000028.1"/>
</dbReference>